<evidence type="ECO:0000256" key="2">
    <source>
        <dbReference type="ARBA" id="ARBA00022825"/>
    </source>
</evidence>
<proteinExistence type="predicted"/>
<comment type="caution">
    <text evidence="4">The sequence shown here is derived from an EMBL/GenBank/DDBJ whole genome shotgun (WGS) entry which is preliminary data.</text>
</comment>
<dbReference type="Pfam" id="PF00326">
    <property type="entry name" value="Peptidase_S9"/>
    <property type="match status" value="1"/>
</dbReference>
<protein>
    <recommendedName>
        <fullName evidence="3">Peptidase S9 prolyl oligopeptidase catalytic domain-containing protein</fullName>
    </recommendedName>
</protein>
<dbReference type="GO" id="GO:0006508">
    <property type="term" value="P:proteolysis"/>
    <property type="evidence" value="ECO:0007669"/>
    <property type="project" value="InterPro"/>
</dbReference>
<name>A0A0F9IX87_9ZZZZ</name>
<dbReference type="GO" id="GO:0004252">
    <property type="term" value="F:serine-type endopeptidase activity"/>
    <property type="evidence" value="ECO:0007669"/>
    <property type="project" value="TreeGrafter"/>
</dbReference>
<gene>
    <name evidence="4" type="ORF">LCGC14_1825850</name>
</gene>
<dbReference type="InterPro" id="IPR029058">
    <property type="entry name" value="AB_hydrolase_fold"/>
</dbReference>
<organism evidence="4">
    <name type="scientific">marine sediment metagenome</name>
    <dbReference type="NCBI Taxonomy" id="412755"/>
    <lineage>
        <taxon>unclassified sequences</taxon>
        <taxon>metagenomes</taxon>
        <taxon>ecological metagenomes</taxon>
    </lineage>
</organism>
<dbReference type="EMBL" id="LAZR01017957">
    <property type="protein sequence ID" value="KKL98295.1"/>
    <property type="molecule type" value="Genomic_DNA"/>
</dbReference>
<dbReference type="SUPFAM" id="SSF53474">
    <property type="entry name" value="alpha/beta-Hydrolases"/>
    <property type="match status" value="1"/>
</dbReference>
<dbReference type="PANTHER" id="PTHR42776:SF27">
    <property type="entry name" value="DIPEPTIDYL PEPTIDASE FAMILY MEMBER 6"/>
    <property type="match status" value="1"/>
</dbReference>
<dbReference type="Pfam" id="PF07676">
    <property type="entry name" value="PD40"/>
    <property type="match status" value="1"/>
</dbReference>
<evidence type="ECO:0000256" key="1">
    <source>
        <dbReference type="ARBA" id="ARBA00022801"/>
    </source>
</evidence>
<dbReference type="InterPro" id="IPR011659">
    <property type="entry name" value="WD40"/>
</dbReference>
<feature type="domain" description="Peptidase S9 prolyl oligopeptidase catalytic" evidence="3">
    <location>
        <begin position="385"/>
        <end position="588"/>
    </location>
</feature>
<dbReference type="InterPro" id="IPR011042">
    <property type="entry name" value="6-blade_b-propeller_TolB-like"/>
</dbReference>
<dbReference type="AlphaFoldDB" id="A0A0F9IX87"/>
<sequence length="589" mass="66338">MYYDVDENCKSVLYSSNSSGIPQLYLIPTDVGSKPRQITNGTDPVIFSYISPKGDKLIYLRDKDGNEIDQIFLLSVERGDIKQLTETSYRTLGLGWHPNGKEFSRTIITQKGFILETINVESGETFVLKESIPLLEGIIYSHDGKWIASTADISATNEQIYIINRNNPEDTIVYSINDNSRENLPSWSPNDKKLAFRSEATGQGRIFIQEFQGEDQFILDINEDEEISSYNLFYSNNPVWNSKSETVYYIVSKYGRQTLHAHPLAGEKEPALPFPEGVVAMPKISKDGRFIVATHSSMTSPEGIYIHEFGSETVVPLTPREFNIDLSLLNKPQSIWYKSFDARSIHSWYISAVDTPEPYPAVIRVHGGPWAQYSDAWGASVLSHCLSQSGIACFLPNFRGSTGYGSEFQNLDIGDLGGGDLEDIIYGADWLRTKSEIDKTKIAITGLSYGGFMTLLALTKKPDAFIAGVSLVPITDWIEMYYLSDPAFQQFEKDLFGGTPEQKKDLYKDRSPITHISNIKAPVMIMAGKSDSRCPIEPIEKFIKKLKEKNHPHEFILKEKAGHISALFNWEESVPLFTKMVDFLKRNLT</sequence>
<keyword evidence="2" id="KW-0645">Protease</keyword>
<dbReference type="Gene3D" id="2.120.10.60">
    <property type="entry name" value="Tricorn protease N-terminal domain"/>
    <property type="match status" value="1"/>
</dbReference>
<evidence type="ECO:0000259" key="3">
    <source>
        <dbReference type="Pfam" id="PF00326"/>
    </source>
</evidence>
<accession>A0A0F9IX87</accession>
<dbReference type="Gene3D" id="3.40.50.1820">
    <property type="entry name" value="alpha/beta hydrolase"/>
    <property type="match status" value="1"/>
</dbReference>
<dbReference type="Gene3D" id="2.120.10.30">
    <property type="entry name" value="TolB, C-terminal domain"/>
    <property type="match status" value="1"/>
</dbReference>
<keyword evidence="1" id="KW-0378">Hydrolase</keyword>
<dbReference type="PANTHER" id="PTHR42776">
    <property type="entry name" value="SERINE PEPTIDASE S9 FAMILY MEMBER"/>
    <property type="match status" value="1"/>
</dbReference>
<keyword evidence="2" id="KW-0720">Serine protease</keyword>
<dbReference type="InterPro" id="IPR001375">
    <property type="entry name" value="Peptidase_S9_cat"/>
</dbReference>
<dbReference type="SUPFAM" id="SSF82171">
    <property type="entry name" value="DPP6 N-terminal domain-like"/>
    <property type="match status" value="1"/>
</dbReference>
<reference evidence="4" key="1">
    <citation type="journal article" date="2015" name="Nature">
        <title>Complex archaea that bridge the gap between prokaryotes and eukaryotes.</title>
        <authorList>
            <person name="Spang A."/>
            <person name="Saw J.H."/>
            <person name="Jorgensen S.L."/>
            <person name="Zaremba-Niedzwiedzka K."/>
            <person name="Martijn J."/>
            <person name="Lind A.E."/>
            <person name="van Eijk R."/>
            <person name="Schleper C."/>
            <person name="Guy L."/>
            <person name="Ettema T.J."/>
        </authorList>
    </citation>
    <scope>NUCLEOTIDE SEQUENCE</scope>
</reference>
<evidence type="ECO:0000313" key="4">
    <source>
        <dbReference type="EMBL" id="KKL98295.1"/>
    </source>
</evidence>